<accession>A0A250XEU3</accession>
<dbReference type="OrthoDB" id="535523at2759"/>
<feature type="transmembrane region" description="Helical" evidence="2">
    <location>
        <begin position="183"/>
        <end position="205"/>
    </location>
</feature>
<dbReference type="AlphaFoldDB" id="A0A250XEU3"/>
<proteinExistence type="predicted"/>
<name>A0A250XEU3_9CHLO</name>
<feature type="compositionally biased region" description="Basic and acidic residues" evidence="1">
    <location>
        <begin position="61"/>
        <end position="70"/>
    </location>
</feature>
<evidence type="ECO:0000313" key="3">
    <source>
        <dbReference type="EMBL" id="GAX81595.1"/>
    </source>
</evidence>
<organism evidence="3 4">
    <name type="scientific">Chlamydomonas eustigma</name>
    <dbReference type="NCBI Taxonomy" id="1157962"/>
    <lineage>
        <taxon>Eukaryota</taxon>
        <taxon>Viridiplantae</taxon>
        <taxon>Chlorophyta</taxon>
        <taxon>core chlorophytes</taxon>
        <taxon>Chlorophyceae</taxon>
        <taxon>CS clade</taxon>
        <taxon>Chlamydomonadales</taxon>
        <taxon>Chlamydomonadaceae</taxon>
        <taxon>Chlamydomonas</taxon>
    </lineage>
</organism>
<evidence type="ECO:0000256" key="2">
    <source>
        <dbReference type="SAM" id="Phobius"/>
    </source>
</evidence>
<evidence type="ECO:0000256" key="1">
    <source>
        <dbReference type="SAM" id="MobiDB-lite"/>
    </source>
</evidence>
<keyword evidence="2" id="KW-1133">Transmembrane helix</keyword>
<dbReference type="EMBL" id="BEGY01000067">
    <property type="protein sequence ID" value="GAX81595.1"/>
    <property type="molecule type" value="Genomic_DNA"/>
</dbReference>
<dbReference type="Proteomes" id="UP000232323">
    <property type="component" value="Unassembled WGS sequence"/>
</dbReference>
<gene>
    <name evidence="3" type="ORF">CEUSTIGMA_g9023.t1</name>
</gene>
<evidence type="ECO:0000313" key="4">
    <source>
        <dbReference type="Proteomes" id="UP000232323"/>
    </source>
</evidence>
<sequence>MVLGFNTGLDIVSGVPLDPTFVKMRSCGAATTSGRNQSIRFRLDYDPEKHPSSAQSLFSTPEERGNKDDLPDNGLGPKPDAFWREKLSSDEVRVWNKHAHRARMVPLPINDNESSVINLFPATEYYHVDIERNYSRELPSISMVEGKLVLNKGFLQPWDDPDEPYHFFYSGLERYMYSWPERVIQATMTAVMAGLYIALYCYLYHLHPEAAVAGVVSWLRNSLSVLRVITLAVLAASDKMWIFWMLLIGKVLDGVLARYLPSVRNFAWFLLTLLIFYNVFTIAPAPPLPFPPFI</sequence>
<feature type="region of interest" description="Disordered" evidence="1">
    <location>
        <begin position="46"/>
        <end position="76"/>
    </location>
</feature>
<keyword evidence="4" id="KW-1185">Reference proteome</keyword>
<feature type="transmembrane region" description="Helical" evidence="2">
    <location>
        <begin position="266"/>
        <end position="285"/>
    </location>
</feature>
<protein>
    <submittedName>
        <fullName evidence="3">Uncharacterized protein</fullName>
    </submittedName>
</protein>
<reference evidence="3 4" key="1">
    <citation type="submission" date="2017-08" db="EMBL/GenBank/DDBJ databases">
        <title>Acidophilic green algal genome provides insights into adaptation to an acidic environment.</title>
        <authorList>
            <person name="Hirooka S."/>
            <person name="Hirose Y."/>
            <person name="Kanesaki Y."/>
            <person name="Higuchi S."/>
            <person name="Fujiwara T."/>
            <person name="Onuma R."/>
            <person name="Era A."/>
            <person name="Ohbayashi R."/>
            <person name="Uzuka A."/>
            <person name="Nozaki H."/>
            <person name="Yoshikawa H."/>
            <person name="Miyagishima S.Y."/>
        </authorList>
    </citation>
    <scope>NUCLEOTIDE SEQUENCE [LARGE SCALE GENOMIC DNA]</scope>
    <source>
        <strain evidence="3 4">NIES-2499</strain>
    </source>
</reference>
<comment type="caution">
    <text evidence="3">The sequence shown here is derived from an EMBL/GenBank/DDBJ whole genome shotgun (WGS) entry which is preliminary data.</text>
</comment>
<keyword evidence="2" id="KW-0472">Membrane</keyword>
<keyword evidence="2" id="KW-0812">Transmembrane</keyword>